<feature type="transmembrane region" description="Helical" evidence="1">
    <location>
        <begin position="328"/>
        <end position="345"/>
    </location>
</feature>
<dbReference type="PANTHER" id="PTHR38457:SF1">
    <property type="entry name" value="REGULATOR ABRB-RELATED"/>
    <property type="match status" value="1"/>
</dbReference>
<feature type="transmembrane region" description="Helical" evidence="1">
    <location>
        <begin position="61"/>
        <end position="80"/>
    </location>
</feature>
<dbReference type="PIRSF" id="PIRSF038991">
    <property type="entry name" value="Protein_AbrB"/>
    <property type="match status" value="1"/>
</dbReference>
<feature type="transmembrane region" description="Helical" evidence="1">
    <location>
        <begin position="86"/>
        <end position="104"/>
    </location>
</feature>
<dbReference type="InterPro" id="IPR007820">
    <property type="entry name" value="AbrB_fam"/>
</dbReference>
<protein>
    <submittedName>
        <fullName evidence="2">AbrB family transcriptional regulator</fullName>
    </submittedName>
</protein>
<keyword evidence="1" id="KW-0472">Membrane</keyword>
<keyword evidence="3" id="KW-1185">Reference proteome</keyword>
<feature type="transmembrane region" description="Helical" evidence="1">
    <location>
        <begin position="12"/>
        <end position="29"/>
    </location>
</feature>
<organism evidence="2 3">
    <name type="scientific">Dongia rigui</name>
    <dbReference type="NCBI Taxonomy" id="940149"/>
    <lineage>
        <taxon>Bacteria</taxon>
        <taxon>Pseudomonadati</taxon>
        <taxon>Pseudomonadota</taxon>
        <taxon>Alphaproteobacteria</taxon>
        <taxon>Rhodospirillales</taxon>
        <taxon>Dongiaceae</taxon>
        <taxon>Dongia</taxon>
    </lineage>
</organism>
<feature type="transmembrane region" description="Helical" evidence="1">
    <location>
        <begin position="147"/>
        <end position="166"/>
    </location>
</feature>
<name>A0ABU5DSF1_9PROT</name>
<dbReference type="NCBIfam" id="TIGR03082">
    <property type="entry name" value="Gneg_AbrB_dup"/>
    <property type="match status" value="2"/>
</dbReference>
<dbReference type="RefSeq" id="WP_320498491.1">
    <property type="nucleotide sequence ID" value="NZ_JAXCLX010000001.1"/>
</dbReference>
<evidence type="ECO:0000256" key="1">
    <source>
        <dbReference type="SAM" id="Phobius"/>
    </source>
</evidence>
<keyword evidence="1" id="KW-1133">Transmembrane helix</keyword>
<feature type="transmembrane region" description="Helical" evidence="1">
    <location>
        <begin position="210"/>
        <end position="231"/>
    </location>
</feature>
<feature type="transmembrane region" description="Helical" evidence="1">
    <location>
        <begin position="186"/>
        <end position="203"/>
    </location>
</feature>
<dbReference type="InterPro" id="IPR017516">
    <property type="entry name" value="AbrB_dup"/>
</dbReference>
<dbReference type="Proteomes" id="UP001271769">
    <property type="component" value="Unassembled WGS sequence"/>
</dbReference>
<feature type="transmembrane region" description="Helical" evidence="1">
    <location>
        <begin position="35"/>
        <end position="54"/>
    </location>
</feature>
<feature type="transmembrane region" description="Helical" evidence="1">
    <location>
        <begin position="292"/>
        <end position="316"/>
    </location>
</feature>
<accession>A0ABU5DSF1</accession>
<keyword evidence="1" id="KW-0812">Transmembrane</keyword>
<dbReference type="Pfam" id="PF05145">
    <property type="entry name" value="AbrB"/>
    <property type="match status" value="1"/>
</dbReference>
<dbReference type="PANTHER" id="PTHR38457">
    <property type="entry name" value="REGULATOR ABRB-RELATED"/>
    <property type="match status" value="1"/>
</dbReference>
<sequence length="349" mass="36480">MPLPFSPPIRARILCLVLGALGGGVFYLLHLPLPWMMGAMTLTTLAAVSGVRIAMMPRVRMVFVAILGIMLGSAFSPQMLDHLQNWAISLLWLALYVVVTTYLVRLYYIHFAGYDAVTAYFAAAPGGLSEMILAGSAFGGDEARISLAHGARILVAVFVLSFGYRWLGGYTPTGASAAAASLPLDIVDLLWLGGAGVLGFFGARKLRMPAYALVGPMIVSALLHVVGVTASRPPAELVAIAQIVVGSMIGARFTGLPLRLVLRGILLAVGATAVLLIVAAGFGFAVDATAGVPFGSALLAFSPGGLAEMSLIALALGVDAAYVSSHHVVRIFMIVVAAPLVFRLLRHKG</sequence>
<feature type="transmembrane region" description="Helical" evidence="1">
    <location>
        <begin position="265"/>
        <end position="286"/>
    </location>
</feature>
<evidence type="ECO:0000313" key="2">
    <source>
        <dbReference type="EMBL" id="MDY0870329.1"/>
    </source>
</evidence>
<reference evidence="2 3" key="1">
    <citation type="journal article" date="2013" name="Antonie Van Leeuwenhoek">
        <title>Dongia rigui sp. nov., isolated from freshwater of a large wetland in Korea.</title>
        <authorList>
            <person name="Baik K.S."/>
            <person name="Hwang Y.M."/>
            <person name="Choi J.S."/>
            <person name="Kwon J."/>
            <person name="Seong C.N."/>
        </authorList>
    </citation>
    <scope>NUCLEOTIDE SEQUENCE [LARGE SCALE GENOMIC DNA]</scope>
    <source>
        <strain evidence="2 3">04SU4-P</strain>
    </source>
</reference>
<proteinExistence type="predicted"/>
<feature type="transmembrane region" description="Helical" evidence="1">
    <location>
        <begin position="237"/>
        <end position="258"/>
    </location>
</feature>
<dbReference type="EMBL" id="JAXCLX010000001">
    <property type="protein sequence ID" value="MDY0870329.1"/>
    <property type="molecule type" value="Genomic_DNA"/>
</dbReference>
<evidence type="ECO:0000313" key="3">
    <source>
        <dbReference type="Proteomes" id="UP001271769"/>
    </source>
</evidence>
<gene>
    <name evidence="2" type="ORF">SMD31_00255</name>
</gene>
<comment type="caution">
    <text evidence="2">The sequence shown here is derived from an EMBL/GenBank/DDBJ whole genome shotgun (WGS) entry which is preliminary data.</text>
</comment>